<dbReference type="InterPro" id="IPR032675">
    <property type="entry name" value="LRR_dom_sf"/>
</dbReference>
<dbReference type="InterPro" id="IPR038005">
    <property type="entry name" value="RX-like_CC"/>
</dbReference>
<proteinExistence type="inferred from homology"/>
<dbReference type="GO" id="GO:0002758">
    <property type="term" value="P:innate immune response-activating signaling pathway"/>
    <property type="evidence" value="ECO:0007669"/>
    <property type="project" value="UniProtKB-ARBA"/>
</dbReference>
<reference evidence="11" key="1">
    <citation type="submission" date="2024-10" db="EMBL/GenBank/DDBJ databases">
        <authorList>
            <person name="Ryan C."/>
        </authorList>
    </citation>
    <scope>NUCLEOTIDE SEQUENCE [LARGE SCALE GENOMIC DNA]</scope>
</reference>
<comment type="similarity">
    <text evidence="1">Belongs to the disease resistance NB-LRR family.</text>
</comment>
<dbReference type="GO" id="GO:0009626">
    <property type="term" value="P:plant-type hypersensitive response"/>
    <property type="evidence" value="ECO:0007669"/>
    <property type="project" value="UniProtKB-ARBA"/>
</dbReference>
<dbReference type="InterPro" id="IPR027417">
    <property type="entry name" value="P-loop_NTPase"/>
</dbReference>
<dbReference type="InterPro" id="IPR055414">
    <property type="entry name" value="LRR_R13L4/SHOC2-like"/>
</dbReference>
<accession>A0ABC9H3W7</accession>
<dbReference type="InterPro" id="IPR002182">
    <property type="entry name" value="NB-ARC"/>
</dbReference>
<keyword evidence="2" id="KW-0433">Leucine-rich repeat</keyword>
<evidence type="ECO:0000259" key="10">
    <source>
        <dbReference type="Pfam" id="PF23598"/>
    </source>
</evidence>
<dbReference type="FunFam" id="3.40.50.300:FF:001091">
    <property type="entry name" value="Probable disease resistance protein At1g61300"/>
    <property type="match status" value="1"/>
</dbReference>
<keyword evidence="6" id="KW-0175">Coiled coil</keyword>
<evidence type="ECO:0000259" key="9">
    <source>
        <dbReference type="Pfam" id="PF23559"/>
    </source>
</evidence>
<dbReference type="SUPFAM" id="SSF52540">
    <property type="entry name" value="P-loop containing nucleoside triphosphate hydrolases"/>
    <property type="match status" value="1"/>
</dbReference>
<keyword evidence="3" id="KW-0677">Repeat</keyword>
<dbReference type="Proteomes" id="UP001497457">
    <property type="component" value="Unassembled WGS sequence"/>
</dbReference>
<evidence type="ECO:0000313" key="11">
    <source>
        <dbReference type="EMBL" id="CAM0149565.1"/>
    </source>
</evidence>
<evidence type="ECO:0000313" key="12">
    <source>
        <dbReference type="Proteomes" id="UP001497457"/>
    </source>
</evidence>
<evidence type="ECO:0000259" key="7">
    <source>
        <dbReference type="Pfam" id="PF00931"/>
    </source>
</evidence>
<dbReference type="AlphaFoldDB" id="A0ABC9H3W7"/>
<dbReference type="SUPFAM" id="SSF52058">
    <property type="entry name" value="L domain-like"/>
    <property type="match status" value="1"/>
</dbReference>
<dbReference type="Pfam" id="PF23598">
    <property type="entry name" value="LRR_14"/>
    <property type="match status" value="1"/>
</dbReference>
<dbReference type="InterPro" id="IPR042197">
    <property type="entry name" value="Apaf_helical"/>
</dbReference>
<sequence length="963" mass="109811">MEFATGALGTLLPKLGQLLQDEYNLHKGAKKNIEFLTRELESTQAALRNVGEVPPEQLSELVKIWARDARELSYDMEDIVDTFLVRVQGPGSQSKNGSKRFIKKMKDFVNKAKTRHDIGQDIEDIKERVKEVAERRERYMANAITPTQTFIDPRITALYTKAADLVGIDEAREELIMRLTKGDDISAQQRIVSVIGFGGLGKTTLAKAVYEKIKGQFDSVAFVPVGRSPDLKKVFKDILINLDKQKYMHFNFAILDERHLIDEFQEFLENKRYFIVIDDVWEARSWETIKLALVENNSGSRIIITTRKHEVAREAGGVIYKLQPLSDENSRKLFFARIVGGESKSSNHQPDDDLSNKILRKCGGIPLAIITMASVLVSKPRNEWTEVLRSIGFANKGNLQVENTMKILSFSYYDLPSHLRTCLLHLSVFPEDYFIEKRPLIWMWIAEGFVQEKQGISSFEIGEGYFNELVNRSMIQPSEEWEGDDVVCGCEVHDMVLDLIRSISCEENFVTMLDNNNSEGVPLLSIHGRVRRLALQNNRVVEAQTKDMQQVRSFVSYGCDPDKRVPLSRFKLIRVLAIDASQCMERCHIEHLQNLLHLRYLRLSGKEVVLPEELVGTLKFLQTLDVEGLGTNTEVVLKSAGLQTQLLCLRFRGPCRVLIDGGIGKLTSLKELQMFYYQQEEEPLRRSVKELGRLRELRVLRLRIPDLLSTDVQIDMLESLRSMEKMEHLSLIMLFLVYADTTMWQAARFRLPRNLRKLVLRFIIFSRFPSFCINPSCVPNLSQLLLNVDDIDDQDLRTLGGLPELCYLHLSVGHYTMEGTPVCNTGDGYFLFQKLRRCTMHYSEVLWLLPSEDGFRFRMRHVRASMTLGSERMDVRGGNKAGVALTLIPSAQELWFGISAQESGCGCLSLDYFAWLQNVNVSMDCGGASAAVVEQVEAALRRAADVHPNRPSLQVIRHERNTQ</sequence>
<dbReference type="Gene3D" id="1.20.5.4130">
    <property type="match status" value="1"/>
</dbReference>
<protein>
    <submittedName>
        <fullName evidence="11">Uncharacterized protein</fullName>
    </submittedName>
</protein>
<dbReference type="CDD" id="cd14798">
    <property type="entry name" value="RX-CC_like"/>
    <property type="match status" value="1"/>
</dbReference>
<dbReference type="Pfam" id="PF00931">
    <property type="entry name" value="NB-ARC"/>
    <property type="match status" value="1"/>
</dbReference>
<feature type="domain" description="Disease resistance R13L4/SHOC-2-like LRR" evidence="10">
    <location>
        <begin position="550"/>
        <end position="953"/>
    </location>
</feature>
<evidence type="ECO:0000256" key="3">
    <source>
        <dbReference type="ARBA" id="ARBA00022737"/>
    </source>
</evidence>
<dbReference type="Pfam" id="PF23559">
    <property type="entry name" value="WHD_DRP"/>
    <property type="match status" value="1"/>
</dbReference>
<dbReference type="InterPro" id="IPR044974">
    <property type="entry name" value="Disease_R_plants"/>
</dbReference>
<comment type="caution">
    <text evidence="11">The sequence shown here is derived from an EMBL/GenBank/DDBJ whole genome shotgun (WGS) entry which is preliminary data.</text>
</comment>
<dbReference type="Gene3D" id="3.40.50.300">
    <property type="entry name" value="P-loop containing nucleotide triphosphate hydrolases"/>
    <property type="match status" value="1"/>
</dbReference>
<dbReference type="FunFam" id="1.10.10.10:FF:000322">
    <property type="entry name" value="Probable disease resistance protein At1g63360"/>
    <property type="match status" value="1"/>
</dbReference>
<feature type="domain" description="Disease resistance protein winged helix" evidence="9">
    <location>
        <begin position="428"/>
        <end position="500"/>
    </location>
</feature>
<evidence type="ECO:0000256" key="5">
    <source>
        <dbReference type="ARBA" id="ARBA00022821"/>
    </source>
</evidence>
<evidence type="ECO:0000259" key="8">
    <source>
        <dbReference type="Pfam" id="PF18052"/>
    </source>
</evidence>
<dbReference type="EMBL" id="CAXIPR030002257">
    <property type="protein sequence ID" value="CAM0149565.1"/>
    <property type="molecule type" value="Genomic_DNA"/>
</dbReference>
<dbReference type="InterPro" id="IPR058922">
    <property type="entry name" value="WHD_DRP"/>
</dbReference>
<dbReference type="PRINTS" id="PR00364">
    <property type="entry name" value="DISEASERSIST"/>
</dbReference>
<dbReference type="PANTHER" id="PTHR23155">
    <property type="entry name" value="DISEASE RESISTANCE PROTEIN RP"/>
    <property type="match status" value="1"/>
</dbReference>
<evidence type="ECO:0000256" key="6">
    <source>
        <dbReference type="ARBA" id="ARBA00023054"/>
    </source>
</evidence>
<dbReference type="PANTHER" id="PTHR23155:SF1181">
    <property type="entry name" value="OS08G0170200 PROTEIN"/>
    <property type="match status" value="1"/>
</dbReference>
<dbReference type="Pfam" id="PF18052">
    <property type="entry name" value="Rx_N"/>
    <property type="match status" value="1"/>
</dbReference>
<evidence type="ECO:0000256" key="2">
    <source>
        <dbReference type="ARBA" id="ARBA00022614"/>
    </source>
</evidence>
<dbReference type="Gene3D" id="1.10.10.10">
    <property type="entry name" value="Winged helix-like DNA-binding domain superfamily/Winged helix DNA-binding domain"/>
    <property type="match status" value="1"/>
</dbReference>
<gene>
    <name evidence="11" type="ORF">URODEC1_LOCUS122734</name>
</gene>
<keyword evidence="4" id="KW-0547">Nucleotide-binding</keyword>
<dbReference type="GO" id="GO:0042742">
    <property type="term" value="P:defense response to bacterium"/>
    <property type="evidence" value="ECO:0007669"/>
    <property type="project" value="UniProtKB-ARBA"/>
</dbReference>
<keyword evidence="12" id="KW-1185">Reference proteome</keyword>
<dbReference type="GO" id="GO:0000166">
    <property type="term" value="F:nucleotide binding"/>
    <property type="evidence" value="ECO:0007669"/>
    <property type="project" value="UniProtKB-KW"/>
</dbReference>
<name>A0ABC9H3W7_9POAL</name>
<evidence type="ECO:0000256" key="1">
    <source>
        <dbReference type="ARBA" id="ARBA00008894"/>
    </source>
</evidence>
<dbReference type="InterPro" id="IPR041118">
    <property type="entry name" value="Rx_N"/>
</dbReference>
<feature type="domain" description="Disease resistance N-terminal" evidence="8">
    <location>
        <begin position="7"/>
        <end position="100"/>
    </location>
</feature>
<feature type="domain" description="NB-ARC" evidence="7">
    <location>
        <begin position="172"/>
        <end position="336"/>
    </location>
</feature>
<dbReference type="InterPro" id="IPR036388">
    <property type="entry name" value="WH-like_DNA-bd_sf"/>
</dbReference>
<keyword evidence="5" id="KW-0611">Plant defense</keyword>
<dbReference type="Gene3D" id="3.80.10.10">
    <property type="entry name" value="Ribonuclease Inhibitor"/>
    <property type="match status" value="1"/>
</dbReference>
<organism evidence="11 12">
    <name type="scientific">Urochloa decumbens</name>
    <dbReference type="NCBI Taxonomy" id="240449"/>
    <lineage>
        <taxon>Eukaryota</taxon>
        <taxon>Viridiplantae</taxon>
        <taxon>Streptophyta</taxon>
        <taxon>Embryophyta</taxon>
        <taxon>Tracheophyta</taxon>
        <taxon>Spermatophyta</taxon>
        <taxon>Magnoliopsida</taxon>
        <taxon>Liliopsida</taxon>
        <taxon>Poales</taxon>
        <taxon>Poaceae</taxon>
        <taxon>PACMAD clade</taxon>
        <taxon>Panicoideae</taxon>
        <taxon>Panicodae</taxon>
        <taxon>Paniceae</taxon>
        <taxon>Melinidinae</taxon>
        <taxon>Urochloa</taxon>
    </lineage>
</organism>
<evidence type="ECO:0000256" key="4">
    <source>
        <dbReference type="ARBA" id="ARBA00022741"/>
    </source>
</evidence>
<dbReference type="Gene3D" id="1.10.8.430">
    <property type="entry name" value="Helical domain of apoptotic protease-activating factors"/>
    <property type="match status" value="1"/>
</dbReference>